<dbReference type="PANTHER" id="PTHR30151:SF20">
    <property type="entry name" value="ABC TRANSPORTER PERMEASE PROTEIN HI_0355-RELATED"/>
    <property type="match status" value="1"/>
</dbReference>
<dbReference type="PANTHER" id="PTHR30151">
    <property type="entry name" value="ALKANE SULFONATE ABC TRANSPORTER-RELATED, MEMBRANE SUBUNIT"/>
    <property type="match status" value="1"/>
</dbReference>
<comment type="similarity">
    <text evidence="7">Belongs to the binding-protein-dependent transport system permease family.</text>
</comment>
<feature type="transmembrane region" description="Helical" evidence="7">
    <location>
        <begin position="385"/>
        <end position="403"/>
    </location>
</feature>
<dbReference type="Pfam" id="PF00528">
    <property type="entry name" value="BPD_transp_1"/>
    <property type="match status" value="2"/>
</dbReference>
<dbReference type="Gene3D" id="1.10.3720.10">
    <property type="entry name" value="MetI-like"/>
    <property type="match status" value="2"/>
</dbReference>
<comment type="subcellular location">
    <subcellularLocation>
        <location evidence="1 7">Cell membrane</location>
        <topology evidence="1 7">Multi-pass membrane protein</topology>
    </subcellularLocation>
</comment>
<evidence type="ECO:0000256" key="4">
    <source>
        <dbReference type="ARBA" id="ARBA00022692"/>
    </source>
</evidence>
<feature type="transmembrane region" description="Helical" evidence="7">
    <location>
        <begin position="120"/>
        <end position="139"/>
    </location>
</feature>
<dbReference type="InterPro" id="IPR000515">
    <property type="entry name" value="MetI-like"/>
</dbReference>
<gene>
    <name evidence="9" type="ORF">Tasa_031_049</name>
</gene>
<accession>A0A0D6MN20</accession>
<keyword evidence="10" id="KW-1185">Reference proteome</keyword>
<dbReference type="InterPro" id="IPR035906">
    <property type="entry name" value="MetI-like_sf"/>
</dbReference>
<comment type="caution">
    <text evidence="9">The sequence shown here is derived from an EMBL/GenBank/DDBJ whole genome shotgun (WGS) entry which is preliminary data.</text>
</comment>
<dbReference type="PROSITE" id="PS50928">
    <property type="entry name" value="ABC_TM1"/>
    <property type="match status" value="1"/>
</dbReference>
<keyword evidence="5 7" id="KW-1133">Transmembrane helix</keyword>
<reference evidence="9 10" key="1">
    <citation type="submission" date="2012-10" db="EMBL/GenBank/DDBJ databases">
        <title>Genome sequencing of Tanticharoenia sakaeratensis NBRC 103193.</title>
        <authorList>
            <person name="Azuma Y."/>
            <person name="Hadano H."/>
            <person name="Hirakawa H."/>
            <person name="Matsushita K."/>
        </authorList>
    </citation>
    <scope>NUCLEOTIDE SEQUENCE [LARGE SCALE GENOMIC DNA]</scope>
    <source>
        <strain evidence="9 10">NBRC 103193</strain>
    </source>
</reference>
<evidence type="ECO:0000256" key="7">
    <source>
        <dbReference type="RuleBase" id="RU363032"/>
    </source>
</evidence>
<keyword evidence="6 7" id="KW-0472">Membrane</keyword>
<name>A0A0D6MN20_9PROT</name>
<feature type="domain" description="ABC transmembrane type-1" evidence="8">
    <location>
        <begin position="322"/>
        <end position="502"/>
    </location>
</feature>
<evidence type="ECO:0000256" key="2">
    <source>
        <dbReference type="ARBA" id="ARBA00022448"/>
    </source>
</evidence>
<feature type="transmembrane region" description="Helical" evidence="7">
    <location>
        <begin position="452"/>
        <end position="471"/>
    </location>
</feature>
<dbReference type="RefSeq" id="WP_048849468.1">
    <property type="nucleotide sequence ID" value="NZ_BALE01000031.1"/>
</dbReference>
<evidence type="ECO:0000256" key="3">
    <source>
        <dbReference type="ARBA" id="ARBA00022475"/>
    </source>
</evidence>
<keyword evidence="3" id="KW-1003">Cell membrane</keyword>
<evidence type="ECO:0000256" key="1">
    <source>
        <dbReference type="ARBA" id="ARBA00004651"/>
    </source>
</evidence>
<evidence type="ECO:0000256" key="6">
    <source>
        <dbReference type="ARBA" id="ARBA00023136"/>
    </source>
</evidence>
<feature type="transmembrane region" description="Helical" evidence="7">
    <location>
        <begin position="215"/>
        <end position="238"/>
    </location>
</feature>
<feature type="transmembrane region" description="Helical" evidence="7">
    <location>
        <begin position="483"/>
        <end position="502"/>
    </location>
</feature>
<keyword evidence="4 7" id="KW-0812">Transmembrane</keyword>
<dbReference type="Proteomes" id="UP000032679">
    <property type="component" value="Unassembled WGS sequence"/>
</dbReference>
<dbReference type="AlphaFoldDB" id="A0A0D6MN20"/>
<evidence type="ECO:0000256" key="5">
    <source>
        <dbReference type="ARBA" id="ARBA00022989"/>
    </source>
</evidence>
<dbReference type="EMBL" id="BALE01000031">
    <property type="protein sequence ID" value="GAN54831.1"/>
    <property type="molecule type" value="Genomic_DNA"/>
</dbReference>
<dbReference type="GO" id="GO:0005886">
    <property type="term" value="C:plasma membrane"/>
    <property type="evidence" value="ECO:0007669"/>
    <property type="project" value="UniProtKB-SubCell"/>
</dbReference>
<feature type="transmembrane region" description="Helical" evidence="7">
    <location>
        <begin position="65"/>
        <end position="83"/>
    </location>
</feature>
<sequence length="515" mass="53821">MIAQGRSRQFLALIAIFLLVGLCQIIGQSGHSLVPAPLAVLRQLITDWPLYRIHAAATLHRALPGFAIGAFTGFAAAALFCLAPRAEDVARETNIVILTMPAIVLSPLLALCFSGNTPQILLAALLSYFPCMAATLQGLRGIDPRWADVIASYGGSPLAVFAHVRMRACLTVALSGLAMAFPVAMTGAVLGEFGAGTDDGMGAFLLTALGQADSARLWGIGLVLSFFSLAGHAVFASFGRTLAHSERPVTMAIDEEVFERAPGWTPRIARLISIGLPLILWIGGLHALRLNPIVAPGPLHIARALFFDPDAGDRRAAIAHALEQTLPLVGLGLIGGTGVACLLAAVEAMTPVVARIVFPAALLAQNMPVIALVPLIIGIAGRGQASAVTIAVLVTFFPAYVMISHGLRHAPRPALDLVEAYGGSAARAFWLVRLPGARASVFTAMKLAMPQALLGVMVAEWLVTGTGLGNLMNEARGELDEDTVWACAALSMALSAAIYHLLDGVSARSTPGGTR</sequence>
<dbReference type="STRING" id="1231623.Tasa_031_049"/>
<evidence type="ECO:0000259" key="8">
    <source>
        <dbReference type="PROSITE" id="PS50928"/>
    </source>
</evidence>
<feature type="transmembrane region" description="Helical" evidence="7">
    <location>
        <begin position="328"/>
        <end position="349"/>
    </location>
</feature>
<keyword evidence="2 7" id="KW-0813">Transport</keyword>
<protein>
    <submittedName>
        <fullName evidence="9">Binding-protein-dependent transport systems inner membrane component</fullName>
    </submittedName>
</protein>
<dbReference type="OrthoDB" id="9799271at2"/>
<feature type="transmembrane region" description="Helical" evidence="7">
    <location>
        <begin position="356"/>
        <end position="379"/>
    </location>
</feature>
<organism evidence="9 10">
    <name type="scientific">Tanticharoenia sakaeratensis NBRC 103193</name>
    <dbReference type="NCBI Taxonomy" id="1231623"/>
    <lineage>
        <taxon>Bacteria</taxon>
        <taxon>Pseudomonadati</taxon>
        <taxon>Pseudomonadota</taxon>
        <taxon>Alphaproteobacteria</taxon>
        <taxon>Acetobacterales</taxon>
        <taxon>Acetobacteraceae</taxon>
        <taxon>Tanticharoenia</taxon>
    </lineage>
</organism>
<proteinExistence type="inferred from homology"/>
<dbReference type="SUPFAM" id="SSF161098">
    <property type="entry name" value="MetI-like"/>
    <property type="match status" value="2"/>
</dbReference>
<feature type="transmembrane region" description="Helical" evidence="7">
    <location>
        <begin position="168"/>
        <end position="195"/>
    </location>
</feature>
<evidence type="ECO:0000313" key="10">
    <source>
        <dbReference type="Proteomes" id="UP000032679"/>
    </source>
</evidence>
<dbReference type="GO" id="GO:0055085">
    <property type="term" value="P:transmembrane transport"/>
    <property type="evidence" value="ECO:0007669"/>
    <property type="project" value="InterPro"/>
</dbReference>
<feature type="transmembrane region" description="Helical" evidence="7">
    <location>
        <begin position="95"/>
        <end position="114"/>
    </location>
</feature>
<evidence type="ECO:0000313" key="9">
    <source>
        <dbReference type="EMBL" id="GAN54831.1"/>
    </source>
</evidence>